<name>A0A4P2QH22_SORCE</name>
<dbReference type="EMBL" id="CP012672">
    <property type="protein sequence ID" value="AUX29179.1"/>
    <property type="molecule type" value="Genomic_DNA"/>
</dbReference>
<dbReference type="AlphaFoldDB" id="A0A4P2QH22"/>
<evidence type="ECO:0000256" key="1">
    <source>
        <dbReference type="SAM" id="MobiDB-lite"/>
    </source>
</evidence>
<dbReference type="Proteomes" id="UP000295497">
    <property type="component" value="Chromosome"/>
</dbReference>
<accession>A0A4P2QH22</accession>
<evidence type="ECO:0000313" key="3">
    <source>
        <dbReference type="Proteomes" id="UP000295497"/>
    </source>
</evidence>
<proteinExistence type="predicted"/>
<organism evidence="2 3">
    <name type="scientific">Sorangium cellulosum</name>
    <name type="common">Polyangium cellulosum</name>
    <dbReference type="NCBI Taxonomy" id="56"/>
    <lineage>
        <taxon>Bacteria</taxon>
        <taxon>Pseudomonadati</taxon>
        <taxon>Myxococcota</taxon>
        <taxon>Polyangia</taxon>
        <taxon>Polyangiales</taxon>
        <taxon>Polyangiaceae</taxon>
        <taxon>Sorangium</taxon>
    </lineage>
</organism>
<feature type="compositionally biased region" description="Low complexity" evidence="1">
    <location>
        <begin position="17"/>
        <end position="31"/>
    </location>
</feature>
<sequence>MNRGGGASSLREEPRSAQRPCAAARPPRLAGPSLRVARYGQAAFAISTSSMFQLDTVSTKESRPIS</sequence>
<protein>
    <submittedName>
        <fullName evidence="2">Uncharacterized protein</fullName>
    </submittedName>
</protein>
<gene>
    <name evidence="2" type="ORF">SOCE836_012670</name>
</gene>
<evidence type="ECO:0000313" key="2">
    <source>
        <dbReference type="EMBL" id="AUX29179.1"/>
    </source>
</evidence>
<feature type="region of interest" description="Disordered" evidence="1">
    <location>
        <begin position="1"/>
        <end position="31"/>
    </location>
</feature>
<reference evidence="2 3" key="1">
    <citation type="submission" date="2015-09" db="EMBL/GenBank/DDBJ databases">
        <title>Sorangium comparison.</title>
        <authorList>
            <person name="Zaburannyi N."/>
            <person name="Bunk B."/>
            <person name="Overmann J."/>
            <person name="Mueller R."/>
        </authorList>
    </citation>
    <scope>NUCLEOTIDE SEQUENCE [LARGE SCALE GENOMIC DNA]</scope>
    <source>
        <strain evidence="2 3">So ce836</strain>
    </source>
</reference>